<keyword evidence="1" id="KW-1133">Transmembrane helix</keyword>
<feature type="transmembrane region" description="Helical" evidence="1">
    <location>
        <begin position="283"/>
        <end position="300"/>
    </location>
</feature>
<keyword evidence="1" id="KW-0812">Transmembrane</keyword>
<dbReference type="RefSeq" id="WP_347985586.1">
    <property type="nucleotide sequence ID" value="NZ_JBCNVT010000001.1"/>
</dbReference>
<organism evidence="2 3">
    <name type="scientific">Limosilactobacillus allomucosae</name>
    <dbReference type="NCBI Taxonomy" id="3142938"/>
    <lineage>
        <taxon>Bacteria</taxon>
        <taxon>Bacillati</taxon>
        <taxon>Bacillota</taxon>
        <taxon>Bacilli</taxon>
        <taxon>Lactobacillales</taxon>
        <taxon>Lactobacillaceae</taxon>
        <taxon>Limosilactobacillus</taxon>
    </lineage>
</organism>
<evidence type="ECO:0008006" key="4">
    <source>
        <dbReference type="Google" id="ProtNLM"/>
    </source>
</evidence>
<name>A0ABV0I844_9LACO</name>
<feature type="transmembrane region" description="Helical" evidence="1">
    <location>
        <begin position="103"/>
        <end position="124"/>
    </location>
</feature>
<reference evidence="2 3" key="1">
    <citation type="submission" date="2024-04" db="EMBL/GenBank/DDBJ databases">
        <title>Limosilactobacillus allomucosae sp. nov., a novel species isolated from wild boar faecal samples as potential probiotics for domestic pigs.</title>
        <authorList>
            <person name="Chen B."/>
        </authorList>
    </citation>
    <scope>NUCLEOTIDE SEQUENCE [LARGE SCALE GENOMIC DNA]</scope>
    <source>
        <strain evidence="2 3">WILCCON 0055</strain>
    </source>
</reference>
<sequence>MVKIKEHVNNSKFMIILGLLLFSIILIFPFFIAGQLGVHSDWSFHAARVQQIYLNLKHGEFFTFIGTNTFHNVGNGNFLFYPTVFLYPWALLEFVLKPIEAYLVYAWLLLFVTMLVSYFCMFSYSEGNNLQSIFFAIVYTIAPYHLYLIFQNYVLGEAQAYTFLPIVFLGIYKLLYKDEFITLAIGMSLIAYCHYVSLFIAGEVLFAIVLVYFFVMKCNFKKVLLLLIKAVLLFGLLTIWQFIPLLTDCWKQGLFTPLSGFIIIPSMTNLIINSFNNQVSNQGGLGILLILTLFFGWNWVKKDSIDKTVWLSGIALTILITNVFPHNLFKNTIFNVIQFTYRYTDFAIVFLSIICAEGLYKYINSDTKFTVLKSSLLLLSILLLYTGSITNIYERNANHNNSVEVLSHPAKSYKTLRPDNDSPVILNNHNYNYQFSYAALFGETDYFPMQAYYQNESIVNHIIYINNSKKQITPIASSNKLTYKLSLNNNATVDIPALAFKHTTLKINGERTKYHISKRGTIVVNLKKGKYQLTVSYQPPIIYYVCFTICLLTWGCLLIITLYKKSIFNFKSRNSANFINTH</sequence>
<proteinExistence type="predicted"/>
<feature type="transmembrane region" description="Helical" evidence="1">
    <location>
        <begin position="196"/>
        <end position="216"/>
    </location>
</feature>
<evidence type="ECO:0000313" key="2">
    <source>
        <dbReference type="EMBL" id="MEO5286641.1"/>
    </source>
</evidence>
<accession>A0ABV0I844</accession>
<dbReference type="EMBL" id="JBCNVT010000001">
    <property type="protein sequence ID" value="MEO5286641.1"/>
    <property type="molecule type" value="Genomic_DNA"/>
</dbReference>
<feature type="transmembrane region" description="Helical" evidence="1">
    <location>
        <begin position="375"/>
        <end position="393"/>
    </location>
</feature>
<feature type="transmembrane region" description="Helical" evidence="1">
    <location>
        <begin position="309"/>
        <end position="326"/>
    </location>
</feature>
<feature type="transmembrane region" description="Helical" evidence="1">
    <location>
        <begin position="541"/>
        <end position="563"/>
    </location>
</feature>
<keyword evidence="3" id="KW-1185">Reference proteome</keyword>
<gene>
    <name evidence="2" type="ORF">AAVZ08_08620</name>
</gene>
<feature type="transmembrane region" description="Helical" evidence="1">
    <location>
        <begin position="78"/>
        <end position="96"/>
    </location>
</feature>
<feature type="transmembrane region" description="Helical" evidence="1">
    <location>
        <begin position="346"/>
        <end position="363"/>
    </location>
</feature>
<feature type="transmembrane region" description="Helical" evidence="1">
    <location>
        <begin position="223"/>
        <end position="243"/>
    </location>
</feature>
<feature type="transmembrane region" description="Helical" evidence="1">
    <location>
        <begin position="160"/>
        <end position="176"/>
    </location>
</feature>
<protein>
    <recommendedName>
        <fullName evidence="4">Membrane protein 6-pyruvoyl-tetrahydropterin synthase-related domain-containing protein</fullName>
    </recommendedName>
</protein>
<dbReference type="Proteomes" id="UP001456307">
    <property type="component" value="Unassembled WGS sequence"/>
</dbReference>
<comment type="caution">
    <text evidence="2">The sequence shown here is derived from an EMBL/GenBank/DDBJ whole genome shotgun (WGS) entry which is preliminary data.</text>
</comment>
<feature type="transmembrane region" description="Helical" evidence="1">
    <location>
        <begin position="130"/>
        <end position="148"/>
    </location>
</feature>
<feature type="transmembrane region" description="Helical" evidence="1">
    <location>
        <begin position="12"/>
        <end position="32"/>
    </location>
</feature>
<evidence type="ECO:0000313" key="3">
    <source>
        <dbReference type="Proteomes" id="UP001456307"/>
    </source>
</evidence>
<keyword evidence="1" id="KW-0472">Membrane</keyword>
<evidence type="ECO:0000256" key="1">
    <source>
        <dbReference type="SAM" id="Phobius"/>
    </source>
</evidence>